<evidence type="ECO:0000313" key="2">
    <source>
        <dbReference type="EMBL" id="KRM36088.1"/>
    </source>
</evidence>
<reference evidence="2 3" key="1">
    <citation type="journal article" date="2015" name="Genome Announc.">
        <title>Expanding the biotechnology potential of lactobacilli through comparative genomics of 213 strains and associated genera.</title>
        <authorList>
            <person name="Sun Z."/>
            <person name="Harris H.M."/>
            <person name="McCann A."/>
            <person name="Guo C."/>
            <person name="Argimon S."/>
            <person name="Zhang W."/>
            <person name="Yang X."/>
            <person name="Jeffery I.B."/>
            <person name="Cooney J.C."/>
            <person name="Kagawa T.F."/>
            <person name="Liu W."/>
            <person name="Song Y."/>
            <person name="Salvetti E."/>
            <person name="Wrobel A."/>
            <person name="Rasinkangas P."/>
            <person name="Parkhill J."/>
            <person name="Rea M.C."/>
            <person name="O'Sullivan O."/>
            <person name="Ritari J."/>
            <person name="Douillard F.P."/>
            <person name="Paul Ross R."/>
            <person name="Yang R."/>
            <person name="Briner A.E."/>
            <person name="Felis G.E."/>
            <person name="de Vos W.M."/>
            <person name="Barrangou R."/>
            <person name="Klaenhammer T.R."/>
            <person name="Caufield P.W."/>
            <person name="Cui Y."/>
            <person name="Zhang H."/>
            <person name="O'Toole P.W."/>
        </authorList>
    </citation>
    <scope>NUCLEOTIDE SEQUENCE [LARGE SCALE GENOMIC DNA]</scope>
    <source>
        <strain evidence="2 3">DSM 18527</strain>
    </source>
</reference>
<keyword evidence="3" id="KW-1185">Reference proteome</keyword>
<name>X0PWT5_9LACO</name>
<keyword evidence="1" id="KW-0175">Coiled coil</keyword>
<dbReference type="OrthoDB" id="9784297at2"/>
<dbReference type="AlphaFoldDB" id="X0PWT5"/>
<dbReference type="EMBL" id="AZGA01000008">
    <property type="protein sequence ID" value="KRM36088.1"/>
    <property type="molecule type" value="Genomic_DNA"/>
</dbReference>
<protein>
    <recommendedName>
        <fullName evidence="4">Rad50/SbcC-type AAA domain-containing protein</fullName>
    </recommendedName>
</protein>
<evidence type="ECO:0000313" key="3">
    <source>
        <dbReference type="Proteomes" id="UP000051236"/>
    </source>
</evidence>
<evidence type="ECO:0000256" key="1">
    <source>
        <dbReference type="SAM" id="Coils"/>
    </source>
</evidence>
<evidence type="ECO:0008006" key="4">
    <source>
        <dbReference type="Google" id="ProtNLM"/>
    </source>
</evidence>
<dbReference type="PATRIC" id="fig|1423734.3.peg.298"/>
<gene>
    <name evidence="2" type="ORF">FC83_GL000298</name>
</gene>
<organism evidence="2 3">
    <name type="scientific">Agrilactobacillus composti DSM 18527 = JCM 14202</name>
    <dbReference type="NCBI Taxonomy" id="1423734"/>
    <lineage>
        <taxon>Bacteria</taxon>
        <taxon>Bacillati</taxon>
        <taxon>Bacillota</taxon>
        <taxon>Bacilli</taxon>
        <taxon>Lactobacillales</taxon>
        <taxon>Lactobacillaceae</taxon>
        <taxon>Agrilactobacillus</taxon>
    </lineage>
</organism>
<dbReference type="RefSeq" id="WP_035456344.1">
    <property type="nucleotide sequence ID" value="NZ_AZGA01000008.1"/>
</dbReference>
<comment type="caution">
    <text evidence="2">The sequence shown here is derived from an EMBL/GenBank/DDBJ whole genome shotgun (WGS) entry which is preliminary data.</text>
</comment>
<dbReference type="STRING" id="1423734.FC83_GL000298"/>
<dbReference type="Proteomes" id="UP000051236">
    <property type="component" value="Unassembled WGS sequence"/>
</dbReference>
<sequence length="551" mass="64142">MRLFVKSILIVDPERKEANKYIFGEHSNLIMSEGNEIGKSSLIKSIYYTLGAPIKSFPKGWDYTNFIFQIQCDIDGRALTIQRFNQVFTVEVANRVQSFANEKNFSIWMQKQMHMNLRLQTANSEKFHHAYMNAVLAPFYIDQDKSWANFYQDAFENLAMYKGQPKPIIEYYLGLSNGRLLELNEQKKELHTAKVNLDGQIKQITGVRNSYSDDKNIDVVSPEQYIELQAELNQYLKITDELQRKVSKLVNRITKSKMDLDSYRHDYDELRKLLLATDNRFKKIEYECTYCHSVLTRQQSLTRLELSDNDFEIRQQKALLNQKIMDEESKLATLVQSAESLKKDFEDKNARISELRSAGNIDRYVSIKVLTELAQLADKYQVQLSHLEAEIKRIAKSQRDEKKTLETIHESLEADYEKIKNDISVDLGTTDLSDRQFLDFKKMKGGGTALNKSLLCLYLIYLSLLSKHSKTIFPMTIDSFLKNEISTENENRMFLSVQRFFMSLHNQTFFSVIKRNKGKLNISDSTVIFLEKPMLSGDLFDRLSLELISEE</sequence>
<dbReference type="eggNOG" id="COG1196">
    <property type="taxonomic scope" value="Bacteria"/>
</dbReference>
<accession>X0PWT5</accession>
<proteinExistence type="predicted"/>
<feature type="coiled-coil region" evidence="1">
    <location>
        <begin position="324"/>
        <end position="422"/>
    </location>
</feature>